<evidence type="ECO:0000256" key="1">
    <source>
        <dbReference type="SAM" id="MobiDB-lite"/>
    </source>
</evidence>
<dbReference type="OMA" id="DEYHCRL"/>
<dbReference type="InterPro" id="IPR021099">
    <property type="entry name" value="PORR_domain"/>
</dbReference>
<dbReference type="EMBL" id="MVGT01000455">
    <property type="protein sequence ID" value="OVA17025.1"/>
    <property type="molecule type" value="Genomic_DNA"/>
</dbReference>
<name>A0A200R2W3_MACCD</name>
<dbReference type="InterPro" id="IPR045040">
    <property type="entry name" value="PORR_fam"/>
</dbReference>
<sequence>MAMNGIFQTLRNSGNPTISSSLTTTILLLLRRSFSLWSMKKDPDLESSLTRNRRWIVNNQIKNIILRCPNQVAPILFLQKKFKTLDLQGKALNWLKKYPCCYEIYLENDDYYCRLTKRMMSLVDEEETVKDQQEPVLAERLAKLLMMSSNRKINVLKLNELKRNFGFPDDYLIRILPKYPEMFRIVNYSGRRSSMEIELVSWNPSLAVSVIESLAKERKTEPCFTCSLPLSWVKSLERFHEFNETPYISPYVDGREFVEGSKEMEKRVVGLVHELLSLMLWKKASIVKLGHFKREFNLPEKLNVLLLKHPGIFYVSNKYQIYTVILREGYNGSELIDKDPLVVVKEKFGELMQEGLHEYNRRRRAVNLEKKKKDMLLVRSTKRGEKGTAEVSEQVDHGAQRRDLYDPEERKRFYKVLFDDDAPPED</sequence>
<dbReference type="Proteomes" id="UP000195402">
    <property type="component" value="Unassembled WGS sequence"/>
</dbReference>
<protein>
    <submittedName>
        <fullName evidence="3">Plant organelle RNA recognition domain</fullName>
    </submittedName>
</protein>
<gene>
    <name evidence="3" type="ORF">BVC80_9041g21</name>
</gene>
<proteinExistence type="predicted"/>
<dbReference type="FunCoup" id="A0A200R2W3">
    <property type="interactions" value="1385"/>
</dbReference>
<dbReference type="Pfam" id="PF11955">
    <property type="entry name" value="PORR"/>
    <property type="match status" value="1"/>
</dbReference>
<keyword evidence="4" id="KW-1185">Reference proteome</keyword>
<feature type="region of interest" description="Disordered" evidence="1">
    <location>
        <begin position="384"/>
        <end position="406"/>
    </location>
</feature>
<reference evidence="3 4" key="1">
    <citation type="journal article" date="2017" name="Mol. Plant">
        <title>The Genome of Medicinal Plant Macleaya cordata Provides New Insights into Benzylisoquinoline Alkaloids Metabolism.</title>
        <authorList>
            <person name="Liu X."/>
            <person name="Liu Y."/>
            <person name="Huang P."/>
            <person name="Ma Y."/>
            <person name="Qing Z."/>
            <person name="Tang Q."/>
            <person name="Cao H."/>
            <person name="Cheng P."/>
            <person name="Zheng Y."/>
            <person name="Yuan Z."/>
            <person name="Zhou Y."/>
            <person name="Liu J."/>
            <person name="Tang Z."/>
            <person name="Zhuo Y."/>
            <person name="Zhang Y."/>
            <person name="Yu L."/>
            <person name="Huang J."/>
            <person name="Yang P."/>
            <person name="Peng Q."/>
            <person name="Zhang J."/>
            <person name="Jiang W."/>
            <person name="Zhang Z."/>
            <person name="Lin K."/>
            <person name="Ro D.K."/>
            <person name="Chen X."/>
            <person name="Xiong X."/>
            <person name="Shang Y."/>
            <person name="Huang S."/>
            <person name="Zeng J."/>
        </authorList>
    </citation>
    <scope>NUCLEOTIDE SEQUENCE [LARGE SCALE GENOMIC DNA]</scope>
    <source>
        <strain evidence="4">cv. BLH2017</strain>
        <tissue evidence="3">Root</tissue>
    </source>
</reference>
<dbReference type="STRING" id="56857.A0A200R2W3"/>
<comment type="caution">
    <text evidence="3">The sequence shown here is derived from an EMBL/GenBank/DDBJ whole genome shotgun (WGS) entry which is preliminary data.</text>
</comment>
<accession>A0A200R2W3</accession>
<dbReference type="OrthoDB" id="1854109at2759"/>
<dbReference type="PANTHER" id="PTHR31476:SF5">
    <property type="entry name" value="UBIQUITIN CARBOXYL-TERMINAL HYDROLASE FAMILY PROTEIN"/>
    <property type="match status" value="1"/>
</dbReference>
<evidence type="ECO:0000313" key="3">
    <source>
        <dbReference type="EMBL" id="OVA17025.1"/>
    </source>
</evidence>
<feature type="domain" description="PORR" evidence="2">
    <location>
        <begin position="40"/>
        <end position="356"/>
    </location>
</feature>
<dbReference type="AlphaFoldDB" id="A0A200R2W3"/>
<evidence type="ECO:0000313" key="4">
    <source>
        <dbReference type="Proteomes" id="UP000195402"/>
    </source>
</evidence>
<evidence type="ECO:0000259" key="2">
    <source>
        <dbReference type="Pfam" id="PF11955"/>
    </source>
</evidence>
<dbReference type="InParanoid" id="A0A200R2W3"/>
<dbReference type="PANTHER" id="PTHR31476">
    <property type="entry name" value="PROTEIN WHAT'S THIS FACTOR 1 HOMOLOG, CHLOROPLASTIC"/>
    <property type="match status" value="1"/>
</dbReference>
<organism evidence="3 4">
    <name type="scientific">Macleaya cordata</name>
    <name type="common">Five-seeded plume-poppy</name>
    <name type="synonym">Bocconia cordata</name>
    <dbReference type="NCBI Taxonomy" id="56857"/>
    <lineage>
        <taxon>Eukaryota</taxon>
        <taxon>Viridiplantae</taxon>
        <taxon>Streptophyta</taxon>
        <taxon>Embryophyta</taxon>
        <taxon>Tracheophyta</taxon>
        <taxon>Spermatophyta</taxon>
        <taxon>Magnoliopsida</taxon>
        <taxon>Ranunculales</taxon>
        <taxon>Papaveraceae</taxon>
        <taxon>Papaveroideae</taxon>
        <taxon>Macleaya</taxon>
    </lineage>
</organism>
<dbReference type="GO" id="GO:0003723">
    <property type="term" value="F:RNA binding"/>
    <property type="evidence" value="ECO:0007669"/>
    <property type="project" value="InterPro"/>
</dbReference>